<accession>A0ACC0Q4K3</accession>
<evidence type="ECO:0000313" key="2">
    <source>
        <dbReference type="Proteomes" id="UP001062846"/>
    </source>
</evidence>
<sequence length="126" mass="14536">MWVHYVSVCVLCANGNPAWGTIVRILRNTARRNRGWVCSLVIRGEEPMQMCANGNPARRNHCEDTREPGAAEPRLAHGVTFGDPDILYRWRRWYNVSDFIDDQDEQYTLKAFGAEELARMKPKVEL</sequence>
<evidence type="ECO:0000313" key="1">
    <source>
        <dbReference type="EMBL" id="KAI8571918.1"/>
    </source>
</evidence>
<name>A0ACC0Q4K3_RHOML</name>
<gene>
    <name evidence="1" type="ORF">RHMOL_Rhmol01G0157800</name>
</gene>
<organism evidence="1 2">
    <name type="scientific">Rhododendron molle</name>
    <name type="common">Chinese azalea</name>
    <name type="synonym">Azalea mollis</name>
    <dbReference type="NCBI Taxonomy" id="49168"/>
    <lineage>
        <taxon>Eukaryota</taxon>
        <taxon>Viridiplantae</taxon>
        <taxon>Streptophyta</taxon>
        <taxon>Embryophyta</taxon>
        <taxon>Tracheophyta</taxon>
        <taxon>Spermatophyta</taxon>
        <taxon>Magnoliopsida</taxon>
        <taxon>eudicotyledons</taxon>
        <taxon>Gunneridae</taxon>
        <taxon>Pentapetalae</taxon>
        <taxon>asterids</taxon>
        <taxon>Ericales</taxon>
        <taxon>Ericaceae</taxon>
        <taxon>Ericoideae</taxon>
        <taxon>Rhodoreae</taxon>
        <taxon>Rhododendron</taxon>
    </lineage>
</organism>
<keyword evidence="2" id="KW-1185">Reference proteome</keyword>
<reference evidence="1" key="1">
    <citation type="submission" date="2022-02" db="EMBL/GenBank/DDBJ databases">
        <title>Plant Genome Project.</title>
        <authorList>
            <person name="Zhang R.-G."/>
        </authorList>
    </citation>
    <scope>NUCLEOTIDE SEQUENCE</scope>
    <source>
        <strain evidence="1">AT1</strain>
    </source>
</reference>
<proteinExistence type="predicted"/>
<dbReference type="Proteomes" id="UP001062846">
    <property type="component" value="Chromosome 1"/>
</dbReference>
<protein>
    <submittedName>
        <fullName evidence="1">Uncharacterized protein</fullName>
    </submittedName>
</protein>
<comment type="caution">
    <text evidence="1">The sequence shown here is derived from an EMBL/GenBank/DDBJ whole genome shotgun (WGS) entry which is preliminary data.</text>
</comment>
<dbReference type="EMBL" id="CM046388">
    <property type="protein sequence ID" value="KAI8571918.1"/>
    <property type="molecule type" value="Genomic_DNA"/>
</dbReference>